<protein>
    <submittedName>
        <fullName evidence="1">Uncharacterized protein</fullName>
    </submittedName>
</protein>
<dbReference type="Proteomes" id="UP000676336">
    <property type="component" value="Unassembled WGS sequence"/>
</dbReference>
<reference evidence="1" key="1">
    <citation type="submission" date="2021-02" db="EMBL/GenBank/DDBJ databases">
        <authorList>
            <person name="Nowell W R."/>
        </authorList>
    </citation>
    <scope>NUCLEOTIDE SEQUENCE</scope>
</reference>
<comment type="caution">
    <text evidence="1">The sequence shown here is derived from an EMBL/GenBank/DDBJ whole genome shotgun (WGS) entry which is preliminary data.</text>
</comment>
<feature type="non-terminal residue" evidence="1">
    <location>
        <position position="1"/>
    </location>
</feature>
<accession>A0A8S2ZCW5</accession>
<evidence type="ECO:0000313" key="2">
    <source>
        <dbReference type="Proteomes" id="UP000676336"/>
    </source>
</evidence>
<name>A0A8S2ZCW5_9BILA</name>
<organism evidence="1 2">
    <name type="scientific">Rotaria magnacalcarata</name>
    <dbReference type="NCBI Taxonomy" id="392030"/>
    <lineage>
        <taxon>Eukaryota</taxon>
        <taxon>Metazoa</taxon>
        <taxon>Spiralia</taxon>
        <taxon>Gnathifera</taxon>
        <taxon>Rotifera</taxon>
        <taxon>Eurotatoria</taxon>
        <taxon>Bdelloidea</taxon>
        <taxon>Philodinida</taxon>
        <taxon>Philodinidae</taxon>
        <taxon>Rotaria</taxon>
    </lineage>
</organism>
<feature type="non-terminal residue" evidence="1">
    <location>
        <position position="74"/>
    </location>
</feature>
<proteinExistence type="predicted"/>
<evidence type="ECO:0000313" key="1">
    <source>
        <dbReference type="EMBL" id="CAF4624540.1"/>
    </source>
</evidence>
<gene>
    <name evidence="1" type="ORF">SMN809_LOCUS40037</name>
</gene>
<dbReference type="EMBL" id="CAJOBI010109151">
    <property type="protein sequence ID" value="CAF4624540.1"/>
    <property type="molecule type" value="Genomic_DNA"/>
</dbReference>
<dbReference type="AlphaFoldDB" id="A0A8S2ZCW5"/>
<sequence>GNLTINNQTIHLQKQENNNFIEHIGTNNGCQLAEMETRTLRHYNMKDDLCSVHHPCYHGGICSSHNTKHGLSFA</sequence>